<dbReference type="InterPro" id="IPR013604">
    <property type="entry name" value="7TM_chemorcpt"/>
</dbReference>
<dbReference type="GO" id="GO:0005886">
    <property type="term" value="C:plasma membrane"/>
    <property type="evidence" value="ECO:0007669"/>
    <property type="project" value="UniProtKB-SubCell"/>
</dbReference>
<evidence type="ECO:0000256" key="5">
    <source>
        <dbReference type="ARBA" id="ARBA00023136"/>
    </source>
</evidence>
<protein>
    <submittedName>
        <fullName evidence="7">Gustatory receptor</fullName>
    </submittedName>
</protein>
<sequence length="57" mass="6382">MIVETDLKSKSAIIELRNMVQSRPITFTAANFFRIDYALLVSTATACITYTIILAKL</sequence>
<organism evidence="7">
    <name type="scientific">Histia rhodope</name>
    <dbReference type="NCBI Taxonomy" id="1453155"/>
    <lineage>
        <taxon>Eukaryota</taxon>
        <taxon>Metazoa</taxon>
        <taxon>Ecdysozoa</taxon>
        <taxon>Arthropoda</taxon>
        <taxon>Hexapoda</taxon>
        <taxon>Insecta</taxon>
        <taxon>Pterygota</taxon>
        <taxon>Neoptera</taxon>
        <taxon>Endopterygota</taxon>
        <taxon>Lepidoptera</taxon>
        <taxon>Glossata</taxon>
        <taxon>Ditrysia</taxon>
        <taxon>Zygaenoidea</taxon>
        <taxon>Zygaenidae</taxon>
        <taxon>Chalcosiinae</taxon>
        <taxon>Histia</taxon>
    </lineage>
</organism>
<accession>A0A7G4KBY6</accession>
<dbReference type="AlphaFoldDB" id="A0A7G4KBY6"/>
<proteinExistence type="evidence at transcript level"/>
<dbReference type="Pfam" id="PF08395">
    <property type="entry name" value="7tm_7"/>
    <property type="match status" value="1"/>
</dbReference>
<reference evidence="7" key="1">
    <citation type="submission" date="2019-09" db="EMBL/GenBank/DDBJ databases">
        <authorList>
            <person name="Yang H."/>
        </authorList>
    </citation>
    <scope>NUCLEOTIDE SEQUENCE</scope>
</reference>
<gene>
    <name evidence="7" type="primary">GR4</name>
</gene>
<evidence type="ECO:0000313" key="7">
    <source>
        <dbReference type="EMBL" id="QMS80372.1"/>
    </source>
</evidence>
<evidence type="ECO:0000256" key="1">
    <source>
        <dbReference type="ARBA" id="ARBA00004651"/>
    </source>
</evidence>
<evidence type="ECO:0000256" key="3">
    <source>
        <dbReference type="ARBA" id="ARBA00022692"/>
    </source>
</evidence>
<feature type="transmembrane region" description="Helical" evidence="6">
    <location>
        <begin position="37"/>
        <end position="55"/>
    </location>
</feature>
<evidence type="ECO:0000256" key="2">
    <source>
        <dbReference type="ARBA" id="ARBA00022475"/>
    </source>
</evidence>
<keyword evidence="2" id="KW-1003">Cell membrane</keyword>
<name>A0A7G4KBY6_9NEOP</name>
<evidence type="ECO:0000256" key="4">
    <source>
        <dbReference type="ARBA" id="ARBA00022989"/>
    </source>
</evidence>
<dbReference type="EMBL" id="MN515224">
    <property type="protein sequence ID" value="QMS80372.1"/>
    <property type="molecule type" value="mRNA"/>
</dbReference>
<keyword evidence="4 6" id="KW-1133">Transmembrane helix</keyword>
<keyword evidence="3 6" id="KW-0812">Transmembrane</keyword>
<evidence type="ECO:0000256" key="6">
    <source>
        <dbReference type="SAM" id="Phobius"/>
    </source>
</evidence>
<dbReference type="GO" id="GO:0050909">
    <property type="term" value="P:sensory perception of taste"/>
    <property type="evidence" value="ECO:0007669"/>
    <property type="project" value="InterPro"/>
</dbReference>
<keyword evidence="5 6" id="KW-0472">Membrane</keyword>
<comment type="subcellular location">
    <subcellularLocation>
        <location evidence="1">Cell membrane</location>
        <topology evidence="1">Multi-pass membrane protein</topology>
    </subcellularLocation>
</comment>
<keyword evidence="7" id="KW-0675">Receptor</keyword>